<dbReference type="InterPro" id="IPR029058">
    <property type="entry name" value="AB_hydrolase_fold"/>
</dbReference>
<comment type="similarity">
    <text evidence="1">Belongs to the type-B carboxylesterase/lipase family.</text>
</comment>
<dbReference type="Gene3D" id="3.40.50.1820">
    <property type="entry name" value="alpha/beta hydrolase"/>
    <property type="match status" value="1"/>
</dbReference>
<evidence type="ECO:0000256" key="2">
    <source>
        <dbReference type="ARBA" id="ARBA00023180"/>
    </source>
</evidence>
<dbReference type="OrthoDB" id="3200163at2759"/>
<accession>A0A9P0HMB0</accession>
<dbReference type="InterPro" id="IPR002018">
    <property type="entry name" value="CarbesteraseB"/>
</dbReference>
<reference evidence="4" key="1">
    <citation type="submission" date="2022-01" db="EMBL/GenBank/DDBJ databases">
        <authorList>
            <person name="King R."/>
        </authorList>
    </citation>
    <scope>NUCLEOTIDE SEQUENCE</scope>
</reference>
<dbReference type="Pfam" id="PF00135">
    <property type="entry name" value="COesterase"/>
    <property type="match status" value="1"/>
</dbReference>
<gene>
    <name evidence="4" type="ORF">NEZAVI_LOCUS13074</name>
</gene>
<dbReference type="SUPFAM" id="SSF53474">
    <property type="entry name" value="alpha/beta-Hydrolases"/>
    <property type="match status" value="1"/>
</dbReference>
<proteinExistence type="inferred from homology"/>
<evidence type="ECO:0000313" key="5">
    <source>
        <dbReference type="Proteomes" id="UP001152798"/>
    </source>
</evidence>
<evidence type="ECO:0000256" key="1">
    <source>
        <dbReference type="ARBA" id="ARBA00005964"/>
    </source>
</evidence>
<name>A0A9P0HMB0_NEZVI</name>
<sequence>MTEFPPTPFGLFYDRDLDSPPAVRNTSGFLKPSLEEKVTSNFGLLDMIAALRWLKDNIIEFGGDPHSITLMGHHTG</sequence>
<dbReference type="PANTHER" id="PTHR43903">
    <property type="entry name" value="NEUROLIGIN"/>
    <property type="match status" value="1"/>
</dbReference>
<evidence type="ECO:0000313" key="4">
    <source>
        <dbReference type="EMBL" id="CAH1404714.1"/>
    </source>
</evidence>
<organism evidence="4 5">
    <name type="scientific">Nezara viridula</name>
    <name type="common">Southern green stink bug</name>
    <name type="synonym">Cimex viridulus</name>
    <dbReference type="NCBI Taxonomy" id="85310"/>
    <lineage>
        <taxon>Eukaryota</taxon>
        <taxon>Metazoa</taxon>
        <taxon>Ecdysozoa</taxon>
        <taxon>Arthropoda</taxon>
        <taxon>Hexapoda</taxon>
        <taxon>Insecta</taxon>
        <taxon>Pterygota</taxon>
        <taxon>Neoptera</taxon>
        <taxon>Paraneoptera</taxon>
        <taxon>Hemiptera</taxon>
        <taxon>Heteroptera</taxon>
        <taxon>Panheteroptera</taxon>
        <taxon>Pentatomomorpha</taxon>
        <taxon>Pentatomoidea</taxon>
        <taxon>Pentatomidae</taxon>
        <taxon>Pentatominae</taxon>
        <taxon>Nezara</taxon>
    </lineage>
</organism>
<dbReference type="AlphaFoldDB" id="A0A9P0HMB0"/>
<dbReference type="EMBL" id="OV725082">
    <property type="protein sequence ID" value="CAH1404714.1"/>
    <property type="molecule type" value="Genomic_DNA"/>
</dbReference>
<keyword evidence="5" id="KW-1185">Reference proteome</keyword>
<evidence type="ECO:0000259" key="3">
    <source>
        <dbReference type="Pfam" id="PF00135"/>
    </source>
</evidence>
<protein>
    <recommendedName>
        <fullName evidence="3">Carboxylesterase type B domain-containing protein</fullName>
    </recommendedName>
</protein>
<keyword evidence="2" id="KW-0325">Glycoprotein</keyword>
<dbReference type="Proteomes" id="UP001152798">
    <property type="component" value="Chromosome 6"/>
</dbReference>
<feature type="domain" description="Carboxylesterase type B" evidence="3">
    <location>
        <begin position="28"/>
        <end position="76"/>
    </location>
</feature>
<dbReference type="InterPro" id="IPR051093">
    <property type="entry name" value="Neuroligin/BSAL"/>
</dbReference>